<keyword evidence="2" id="KW-1185">Reference proteome</keyword>
<comment type="caution">
    <text evidence="1">The sequence shown here is derived from an EMBL/GenBank/DDBJ whole genome shotgun (WGS) entry which is preliminary data.</text>
</comment>
<protein>
    <recommendedName>
        <fullName evidence="3">DivIVA domain-containing protein</fullName>
    </recommendedName>
</protein>
<dbReference type="EMBL" id="VLKE01000001">
    <property type="protein sequence ID" value="TWH67998.1"/>
    <property type="molecule type" value="Genomic_DNA"/>
</dbReference>
<name>A0A562IB27_MICOL</name>
<organism evidence="1 2">
    <name type="scientific">Micromonospora olivasterospora</name>
    <dbReference type="NCBI Taxonomy" id="1880"/>
    <lineage>
        <taxon>Bacteria</taxon>
        <taxon>Bacillati</taxon>
        <taxon>Actinomycetota</taxon>
        <taxon>Actinomycetes</taxon>
        <taxon>Micromonosporales</taxon>
        <taxon>Micromonosporaceae</taxon>
        <taxon>Micromonospora</taxon>
    </lineage>
</organism>
<reference evidence="1 2" key="1">
    <citation type="submission" date="2019-07" db="EMBL/GenBank/DDBJ databases">
        <title>R&amp;d 2014.</title>
        <authorList>
            <person name="Klenk H.-P."/>
        </authorList>
    </citation>
    <scope>NUCLEOTIDE SEQUENCE [LARGE SCALE GENOMIC DNA]</scope>
    <source>
        <strain evidence="1 2">DSM 43868</strain>
    </source>
</reference>
<dbReference type="AlphaFoldDB" id="A0A562IB27"/>
<evidence type="ECO:0000313" key="2">
    <source>
        <dbReference type="Proteomes" id="UP000319825"/>
    </source>
</evidence>
<evidence type="ECO:0000313" key="1">
    <source>
        <dbReference type="EMBL" id="TWH67998.1"/>
    </source>
</evidence>
<accession>A0A562IB27</accession>
<dbReference type="Proteomes" id="UP000319825">
    <property type="component" value="Unassembled WGS sequence"/>
</dbReference>
<evidence type="ECO:0008006" key="3">
    <source>
        <dbReference type="Google" id="ProtNLM"/>
    </source>
</evidence>
<dbReference type="OrthoDB" id="3404933at2"/>
<gene>
    <name evidence="1" type="ORF">JD77_02985</name>
</gene>
<sequence length="73" mass="8174">MGVRFWDQATARAARAVGRPGLDPAEIRSFLHEVADELAVAQKALVAVQEENVRIKNALRTWQSAQAANRQYR</sequence>
<proteinExistence type="predicted"/>